<sequence length="216" mass="23869">MANLFGLLLLGSLIGLVVGVIKPTAFSRFLKNPTRKKILQIFGGLLLVSFIGFGMTSDTKTAISEPTNTPQALVLSEQDQVKALVTDQLKGTNNMKRDNLKKVEVSEGEGGGWNVTVEFNANDNFSTNLRKGGIEKKMSEIYSVLYQSGKDIKTTSITAYFPLADQYGNESDGVVYKSTLDKIEANKVNWQADESTLQLTILPRVWTTVMLHPEFR</sequence>
<comment type="caution">
    <text evidence="2">The sequence shown here is derived from an EMBL/GenBank/DDBJ whole genome shotgun (WGS) entry which is preliminary data.</text>
</comment>
<keyword evidence="1" id="KW-1133">Transmembrane helix</keyword>
<dbReference type="AlphaFoldDB" id="A0A2H0DTF3"/>
<keyword evidence="1" id="KW-0472">Membrane</keyword>
<gene>
    <name evidence="2" type="ORF">COW83_04705</name>
</gene>
<evidence type="ECO:0000256" key="1">
    <source>
        <dbReference type="SAM" id="Phobius"/>
    </source>
</evidence>
<proteinExistence type="predicted"/>
<reference evidence="2 3" key="1">
    <citation type="submission" date="2017-09" db="EMBL/GenBank/DDBJ databases">
        <title>Depth-based differentiation of microbial function through sediment-hosted aquifers and enrichment of novel symbionts in the deep terrestrial subsurface.</title>
        <authorList>
            <person name="Probst A.J."/>
            <person name="Ladd B."/>
            <person name="Jarett J.K."/>
            <person name="Geller-Mcgrath D.E."/>
            <person name="Sieber C.M."/>
            <person name="Emerson J.B."/>
            <person name="Anantharaman K."/>
            <person name="Thomas B.C."/>
            <person name="Malmstrom R."/>
            <person name="Stieglmeier M."/>
            <person name="Klingl A."/>
            <person name="Woyke T."/>
            <person name="Ryan C.M."/>
            <person name="Banfield J.F."/>
        </authorList>
    </citation>
    <scope>NUCLEOTIDE SEQUENCE [LARGE SCALE GENOMIC DNA]</scope>
    <source>
        <strain evidence="2">CG22_combo_CG10-13_8_21_14_all_43_12</strain>
    </source>
</reference>
<keyword evidence="1" id="KW-0812">Transmembrane</keyword>
<name>A0A2H0DTF3_9BACT</name>
<dbReference type="EMBL" id="PCTR01000137">
    <property type="protein sequence ID" value="PIP85351.1"/>
    <property type="molecule type" value="Genomic_DNA"/>
</dbReference>
<dbReference type="Proteomes" id="UP000231136">
    <property type="component" value="Unassembled WGS sequence"/>
</dbReference>
<feature type="transmembrane region" description="Helical" evidence="1">
    <location>
        <begin position="38"/>
        <end position="56"/>
    </location>
</feature>
<evidence type="ECO:0000313" key="3">
    <source>
        <dbReference type="Proteomes" id="UP000231136"/>
    </source>
</evidence>
<organism evidence="2 3">
    <name type="scientific">Candidatus Collierbacteria bacterium CG22_combo_CG10-13_8_21_14_all_43_12</name>
    <dbReference type="NCBI Taxonomy" id="1974537"/>
    <lineage>
        <taxon>Bacteria</taxon>
        <taxon>Candidatus Collieribacteriota</taxon>
    </lineage>
</organism>
<accession>A0A2H0DTF3</accession>
<protein>
    <submittedName>
        <fullName evidence="2">Uncharacterized protein</fullName>
    </submittedName>
</protein>
<evidence type="ECO:0000313" key="2">
    <source>
        <dbReference type="EMBL" id="PIP85351.1"/>
    </source>
</evidence>